<reference evidence="5" key="4">
    <citation type="journal article" date="2015" name="PLoS ONE">
        <title>Comprehensive Evaluation of Toxoplasma gondii VEG and Neospora caninum LIV Genomes with Tachyzoite Stage Transcriptome and Proteome Defines Novel Transcript Features.</title>
        <authorList>
            <person name="Ramaprasad A."/>
            <person name="Mourier T."/>
            <person name="Naeem R."/>
            <person name="Malas T.B."/>
            <person name="Moussa E."/>
            <person name="Panigrahi A."/>
            <person name="Vermont S.J."/>
            <person name="Otto T.D."/>
            <person name="Wastling J."/>
            <person name="Pain A."/>
        </authorList>
    </citation>
    <scope>NUCLEOTIDE SEQUENCE</scope>
    <source>
        <strain evidence="5">Liverpool</strain>
    </source>
</reference>
<dbReference type="PROSITE" id="PS00022">
    <property type="entry name" value="EGF_1"/>
    <property type="match status" value="1"/>
</dbReference>
<dbReference type="Gene3D" id="2.10.25.10">
    <property type="entry name" value="Laminin"/>
    <property type="match status" value="1"/>
</dbReference>
<feature type="disulfide bond" evidence="1">
    <location>
        <begin position="165"/>
        <end position="174"/>
    </location>
</feature>
<keyword evidence="2" id="KW-0472">Membrane</keyword>
<dbReference type="AlphaFoldDB" id="F0VBG0"/>
<sequence length="303" mass="32510">MCISQHRVRPRHIRPPMTMKSTWCFACFCWITSSRLQCSVTGRKTVVVTRCTPVLSFVRLTPRLLLLCTCLVALLCLVRPLPTRAAACDATTTTVCNNGSCFAHNGLEVCVCELPWTGAHCDQTMTLCTKDCGVKSESGLDCQTALCGLGTCTDSSVPPYYSCTCGDFYTGSNCEIQSNPCSSASSNPCAHGSCTFAPGKSSGTVTCVCEDGWEVPQGATSTIVKWGESEVLMGPPCSQQQHRGVANLALTLSSGEMIVWWIIFAISIIALVWCCYTVCAETCSKYIRTIGRLRAGAQVAGAI</sequence>
<evidence type="ECO:0000256" key="1">
    <source>
        <dbReference type="PROSITE-ProRule" id="PRU00076"/>
    </source>
</evidence>
<feature type="disulfide bond" evidence="1">
    <location>
        <begin position="142"/>
        <end position="152"/>
    </location>
</feature>
<keyword evidence="2" id="KW-0812">Transmembrane</keyword>
<evidence type="ECO:0000313" key="4">
    <source>
        <dbReference type="EMBL" id="CBZ50944.1"/>
    </source>
</evidence>
<evidence type="ECO:0000256" key="2">
    <source>
        <dbReference type="SAM" id="Phobius"/>
    </source>
</evidence>
<reference evidence="4" key="1">
    <citation type="submission" date="2011-02" db="EMBL/GenBank/DDBJ databases">
        <authorList>
            <person name="Aslett M."/>
        </authorList>
    </citation>
    <scope>NUCLEOTIDE SEQUENCE</scope>
    <source>
        <strain evidence="4">Liverpool</strain>
    </source>
</reference>
<name>F0VBG0_NEOCL</name>
<dbReference type="OrthoDB" id="330321at2759"/>
<dbReference type="EMBL" id="FR823385">
    <property type="protein sequence ID" value="CBZ50944.1"/>
    <property type="molecule type" value="Genomic_DNA"/>
</dbReference>
<feature type="transmembrane region" description="Helical" evidence="2">
    <location>
        <begin position="258"/>
        <end position="279"/>
    </location>
</feature>
<dbReference type="VEuPathDB" id="ToxoDB:NCLIV_040190"/>
<evidence type="ECO:0000313" key="6">
    <source>
        <dbReference type="Proteomes" id="UP000007494"/>
    </source>
</evidence>
<reference evidence="4" key="2">
    <citation type="submission" date="2011-03" db="EMBL/GenBank/DDBJ databases">
        <title>Comparative genomics and transcriptomics of Neospora caninum and Toxoplasma gondii.</title>
        <authorList>
            <person name="Reid A.J."/>
            <person name="Sohal A."/>
            <person name="Harris D."/>
            <person name="Quail M."/>
            <person name="Sanders M."/>
            <person name="Berriman M."/>
            <person name="Wastling J.M."/>
            <person name="Pain A."/>
        </authorList>
    </citation>
    <scope>NUCLEOTIDE SEQUENCE</scope>
    <source>
        <strain evidence="4">Liverpool</strain>
    </source>
</reference>
<keyword evidence="1" id="KW-1015">Disulfide bond</keyword>
<reference evidence="6" key="3">
    <citation type="journal article" date="2012" name="PLoS Pathog.">
        <title>Comparative genomics of the apicomplexan parasites Toxoplasma gondii and Neospora caninum: Coccidia differing in host range and transmission strategy.</title>
        <authorList>
            <person name="Reid A.J."/>
            <person name="Vermont S.J."/>
            <person name="Cotton J.A."/>
            <person name="Harris D."/>
            <person name="Hill-Cawthorne G.A."/>
            <person name="Konen-Waisman S."/>
            <person name="Latham S.M."/>
            <person name="Mourier T."/>
            <person name="Norton R."/>
            <person name="Quail M.A."/>
            <person name="Sanders M."/>
            <person name="Shanmugam D."/>
            <person name="Sohal A."/>
            <person name="Wasmuth J.D."/>
            <person name="Brunk B."/>
            <person name="Grigg M.E."/>
            <person name="Howard J.C."/>
            <person name="Parkinson J."/>
            <person name="Roos D.S."/>
            <person name="Trees A.J."/>
            <person name="Berriman M."/>
            <person name="Pain A."/>
            <person name="Wastling J.M."/>
        </authorList>
    </citation>
    <scope>NUCLEOTIDE SEQUENCE [LARGE SCALE GENOMIC DNA]</scope>
    <source>
        <strain evidence="6">Liverpool</strain>
    </source>
</reference>
<comment type="caution">
    <text evidence="1">Lacks conserved residue(s) required for the propagation of feature annotation.</text>
</comment>
<keyword evidence="6" id="KW-1185">Reference proteome</keyword>
<organism evidence="4 6">
    <name type="scientific">Neospora caninum (strain Liverpool)</name>
    <dbReference type="NCBI Taxonomy" id="572307"/>
    <lineage>
        <taxon>Eukaryota</taxon>
        <taxon>Sar</taxon>
        <taxon>Alveolata</taxon>
        <taxon>Apicomplexa</taxon>
        <taxon>Conoidasida</taxon>
        <taxon>Coccidia</taxon>
        <taxon>Eucoccidiorida</taxon>
        <taxon>Eimeriorina</taxon>
        <taxon>Sarcocystidae</taxon>
        <taxon>Neospora</taxon>
    </lineage>
</organism>
<dbReference type="PROSITE" id="PS50026">
    <property type="entry name" value="EGF_3"/>
    <property type="match status" value="1"/>
</dbReference>
<dbReference type="EMBL" id="LN714484">
    <property type="protein sequence ID" value="CEL68245.1"/>
    <property type="molecule type" value="Genomic_DNA"/>
</dbReference>
<dbReference type="GeneID" id="13439930"/>
<gene>
    <name evidence="5" type="ORF">BN1204_040190</name>
    <name evidence="4" type="ORF">NCLIV_040190</name>
</gene>
<evidence type="ECO:0000259" key="3">
    <source>
        <dbReference type="PROSITE" id="PS50026"/>
    </source>
</evidence>
<feature type="domain" description="EGF-like" evidence="3">
    <location>
        <begin position="138"/>
        <end position="175"/>
    </location>
</feature>
<dbReference type="RefSeq" id="XP_003880977.1">
    <property type="nucleotide sequence ID" value="XM_003880928.1"/>
</dbReference>
<protein>
    <recommendedName>
        <fullName evidence="3">EGF-like domain-containing protein</fullName>
    </recommendedName>
</protein>
<keyword evidence="2" id="KW-1133">Transmembrane helix</keyword>
<keyword evidence="1" id="KW-0245">EGF-like domain</keyword>
<evidence type="ECO:0000313" key="5">
    <source>
        <dbReference type="EMBL" id="CEL68245.1"/>
    </source>
</evidence>
<dbReference type="SMART" id="SM00181">
    <property type="entry name" value="EGF"/>
    <property type="match status" value="3"/>
</dbReference>
<dbReference type="SUPFAM" id="SSF57196">
    <property type="entry name" value="EGF/Laminin"/>
    <property type="match status" value="1"/>
</dbReference>
<proteinExistence type="predicted"/>
<dbReference type="eggNOG" id="ENOG502R4S2">
    <property type="taxonomic scope" value="Eukaryota"/>
</dbReference>
<dbReference type="Proteomes" id="UP000007494">
    <property type="component" value="Chromosome IX"/>
</dbReference>
<accession>F0VBG0</accession>
<dbReference type="InParanoid" id="F0VBG0"/>
<dbReference type="InterPro" id="IPR000742">
    <property type="entry name" value="EGF"/>
</dbReference>